<protein>
    <submittedName>
        <fullName evidence="4">WSCD family member CG9164</fullName>
    </submittedName>
</protein>
<dbReference type="InterPro" id="IPR027417">
    <property type="entry name" value="P-loop_NTPase"/>
</dbReference>
<dbReference type="Pfam" id="PF00685">
    <property type="entry name" value="Sulfotransfer_1"/>
    <property type="match status" value="1"/>
</dbReference>
<comment type="caution">
    <text evidence="4">The sequence shown here is derived from an EMBL/GenBank/DDBJ whole genome shotgun (WGS) entry which is preliminary data.</text>
</comment>
<dbReference type="InterPro" id="IPR051589">
    <property type="entry name" value="Sialate-O-sulfotransferase"/>
</dbReference>
<evidence type="ECO:0000259" key="3">
    <source>
        <dbReference type="Pfam" id="PF00685"/>
    </source>
</evidence>
<gene>
    <name evidence="4" type="ORF">GBAR_LOCUS2759</name>
</gene>
<feature type="domain" description="Sulfotransferase" evidence="3">
    <location>
        <begin position="302"/>
        <end position="419"/>
    </location>
</feature>
<dbReference type="GO" id="GO:0008146">
    <property type="term" value="F:sulfotransferase activity"/>
    <property type="evidence" value="ECO:0007669"/>
    <property type="project" value="InterPro"/>
</dbReference>
<accession>A0AA35R0Q8</accession>
<dbReference type="PANTHER" id="PTHR45964:SF5">
    <property type="entry name" value="WSCD FAMILY MEMBER CG9164"/>
    <property type="match status" value="1"/>
</dbReference>
<reference evidence="4" key="1">
    <citation type="submission" date="2023-03" db="EMBL/GenBank/DDBJ databases">
        <authorList>
            <person name="Steffen K."/>
            <person name="Cardenas P."/>
        </authorList>
    </citation>
    <scope>NUCLEOTIDE SEQUENCE</scope>
</reference>
<name>A0AA35R0Q8_GEOBA</name>
<comment type="similarity">
    <text evidence="1">Belongs to the WSCD family.</text>
</comment>
<dbReference type="SUPFAM" id="SSF52540">
    <property type="entry name" value="P-loop containing nucleoside triphosphate hydrolases"/>
    <property type="match status" value="1"/>
</dbReference>
<evidence type="ECO:0000256" key="1">
    <source>
        <dbReference type="ARBA" id="ARBA00010236"/>
    </source>
</evidence>
<organism evidence="4 5">
    <name type="scientific">Geodia barretti</name>
    <name type="common">Barrett's horny sponge</name>
    <dbReference type="NCBI Taxonomy" id="519541"/>
    <lineage>
        <taxon>Eukaryota</taxon>
        <taxon>Metazoa</taxon>
        <taxon>Porifera</taxon>
        <taxon>Demospongiae</taxon>
        <taxon>Heteroscleromorpha</taxon>
        <taxon>Tetractinellida</taxon>
        <taxon>Astrophorina</taxon>
        <taxon>Geodiidae</taxon>
        <taxon>Geodia</taxon>
    </lineage>
</organism>
<dbReference type="AlphaFoldDB" id="A0AA35R0Q8"/>
<evidence type="ECO:0000256" key="2">
    <source>
        <dbReference type="SAM" id="MobiDB-lite"/>
    </source>
</evidence>
<dbReference type="InterPro" id="IPR000863">
    <property type="entry name" value="Sulfotransferase_dom"/>
</dbReference>
<dbReference type="PANTHER" id="PTHR45964">
    <property type="entry name" value="WSCD FAMILY MEMBER CG9164"/>
    <property type="match status" value="1"/>
</dbReference>
<dbReference type="EMBL" id="CASHTH010000381">
    <property type="protein sequence ID" value="CAI7999654.1"/>
    <property type="molecule type" value="Genomic_DNA"/>
</dbReference>
<evidence type="ECO:0000313" key="4">
    <source>
        <dbReference type="EMBL" id="CAI7999654.1"/>
    </source>
</evidence>
<sequence>MAAIRRNQLCLCVAALSAASLLSIVGIIFSGRLGNPTKELSEGSTPKLFVDRLKFTKHHQPRALETRRSQAIRSFMSTSVGFHMPLDPNTTTIEVNASRLVPTGSPPATNETTPKTSSQCKLQNCMDNKDKLHTPVDFQTPIHPRSNTTTVNASRLVPTGSPPPTKSSKTSPQCKQQNCLDFLSTRDKQEHSKCLSETRKYFKKDTDIKPSSCNFLPDRSRRAVALASPEGSGNTWLRVLLEKATGVCTGFCCCDPELRVLGFPGERITSGSVLVVKTHIVLPQWVGAKKALQWEGSYGSAVFLVRNPARALIAEWNRRATNNLKRERNKRPHGSSNRARLDSHTYAVSEEEFRSDEWRGFAEEYLIQWFMRLNQWVFMNDNHPVHVVSYEDLQNDTVREVEKILDFLHFPYSHEDLIQRLRVNFTTFQRPHMNDGFQHFSPEQKERLRLTLKTTISTAKKSGKEHLFHFNEYLESLHNIT</sequence>
<dbReference type="Proteomes" id="UP001174909">
    <property type="component" value="Unassembled WGS sequence"/>
</dbReference>
<proteinExistence type="inferred from homology"/>
<keyword evidence="5" id="KW-1185">Reference proteome</keyword>
<feature type="region of interest" description="Disordered" evidence="2">
    <location>
        <begin position="138"/>
        <end position="173"/>
    </location>
</feature>
<evidence type="ECO:0000313" key="5">
    <source>
        <dbReference type="Proteomes" id="UP001174909"/>
    </source>
</evidence>
<dbReference type="Gene3D" id="3.40.50.300">
    <property type="entry name" value="P-loop containing nucleotide triphosphate hydrolases"/>
    <property type="match status" value="1"/>
</dbReference>